<gene>
    <name evidence="1" type="ORF">ALPR1_11020</name>
</gene>
<proteinExistence type="predicted"/>
<dbReference type="Pfam" id="PF10504">
    <property type="entry name" value="DUF2452"/>
    <property type="match status" value="1"/>
</dbReference>
<dbReference type="STRING" id="388413.ALPR1_11020"/>
<dbReference type="InterPro" id="IPR019534">
    <property type="entry name" value="DUF2452"/>
</dbReference>
<organism evidence="1 2">
    <name type="scientific">Algoriphagus machipongonensis</name>
    <dbReference type="NCBI Taxonomy" id="388413"/>
    <lineage>
        <taxon>Bacteria</taxon>
        <taxon>Pseudomonadati</taxon>
        <taxon>Bacteroidota</taxon>
        <taxon>Cytophagia</taxon>
        <taxon>Cytophagales</taxon>
        <taxon>Cyclobacteriaceae</taxon>
        <taxon>Algoriphagus</taxon>
    </lineage>
</organism>
<accession>A3HSC5</accession>
<sequence length="180" mass="20875">MIYHPGLHFLDQKETSKNEFLIKPIPYNMKGKKIDIDKIDLEELKKSTTENPGTLPYAHHSGSAVIKPEDKGKSTGRAVAAMQSQTDMQMSQIYEQMKLLADQAKMIQARVEYSERIYEANISFEPLINHHYFLYQKNDGSDFLSMIAPEEWGRKKDFAHFLAEVKLLADHTWEVIREKE</sequence>
<evidence type="ECO:0008006" key="3">
    <source>
        <dbReference type="Google" id="ProtNLM"/>
    </source>
</evidence>
<dbReference type="AlphaFoldDB" id="A3HSC5"/>
<keyword evidence="2" id="KW-1185">Reference proteome</keyword>
<comment type="caution">
    <text evidence="1">The sequence shown here is derived from an EMBL/GenBank/DDBJ whole genome shotgun (WGS) entry which is preliminary data.</text>
</comment>
<dbReference type="Proteomes" id="UP000003919">
    <property type="component" value="Chromosome"/>
</dbReference>
<dbReference type="HOGENOM" id="CLU_1685361_0_0_10"/>
<name>A3HSC5_9BACT</name>
<dbReference type="eggNOG" id="ENOG5031K1P">
    <property type="taxonomic scope" value="Bacteria"/>
</dbReference>
<protein>
    <recommendedName>
        <fullName evidence="3">DUF2452 domain-containing protein</fullName>
    </recommendedName>
</protein>
<dbReference type="EMBL" id="CM001023">
    <property type="protein sequence ID" value="EAZ82743.1"/>
    <property type="molecule type" value="Genomic_DNA"/>
</dbReference>
<dbReference type="EMBL" id="AAXU02000001">
    <property type="protein sequence ID" value="EAZ82743.1"/>
    <property type="molecule type" value="Genomic_DNA"/>
</dbReference>
<reference evidence="1 2" key="1">
    <citation type="journal article" date="2011" name="J. Bacteriol.">
        <title>Complete genome sequence of Algoriphagus sp. PR1, bacterial prey of a colony-forming choanoflagellate.</title>
        <authorList>
            <person name="Alegado R.A."/>
            <person name="Ferriera S."/>
            <person name="Nusbaum C."/>
            <person name="Young S.K."/>
            <person name="Zeng Q."/>
            <person name="Imamovic A."/>
            <person name="Fairclough S.R."/>
            <person name="King N."/>
        </authorList>
    </citation>
    <scope>NUCLEOTIDE SEQUENCE [LARGE SCALE GENOMIC DNA]</scope>
    <source>
        <strain evidence="1 2">PR1</strain>
    </source>
</reference>
<evidence type="ECO:0000313" key="2">
    <source>
        <dbReference type="Proteomes" id="UP000003919"/>
    </source>
</evidence>
<evidence type="ECO:0000313" key="1">
    <source>
        <dbReference type="EMBL" id="EAZ82743.1"/>
    </source>
</evidence>